<keyword evidence="2" id="KW-1185">Reference proteome</keyword>
<proteinExistence type="predicted"/>
<evidence type="ECO:0000313" key="2">
    <source>
        <dbReference type="Proteomes" id="UP001208570"/>
    </source>
</evidence>
<sequence length="128" mass="15709">MMTLLTHAQYLLSIEMWTFQWSAILKLTFHLIKQISSTCLRYQVEMWQLILCDIIISWLNKKVDRYVEYLRLNREDDVWKRRTLCVDVGVQDTAKISNNRQREREKERERKYCIFVFVSLNFLLNKRK</sequence>
<comment type="caution">
    <text evidence="1">The sequence shown here is derived from an EMBL/GenBank/DDBJ whole genome shotgun (WGS) entry which is preliminary data.</text>
</comment>
<dbReference type="AlphaFoldDB" id="A0AAD9J776"/>
<evidence type="ECO:0000313" key="1">
    <source>
        <dbReference type="EMBL" id="KAK2147135.1"/>
    </source>
</evidence>
<dbReference type="Proteomes" id="UP001208570">
    <property type="component" value="Unassembled WGS sequence"/>
</dbReference>
<dbReference type="EMBL" id="JAODUP010000568">
    <property type="protein sequence ID" value="KAK2147135.1"/>
    <property type="molecule type" value="Genomic_DNA"/>
</dbReference>
<name>A0AAD9J776_9ANNE</name>
<gene>
    <name evidence="1" type="ORF">LSH36_568g01000</name>
</gene>
<protein>
    <submittedName>
        <fullName evidence="1">Uncharacterized protein</fullName>
    </submittedName>
</protein>
<accession>A0AAD9J776</accession>
<organism evidence="1 2">
    <name type="scientific">Paralvinella palmiformis</name>
    <dbReference type="NCBI Taxonomy" id="53620"/>
    <lineage>
        <taxon>Eukaryota</taxon>
        <taxon>Metazoa</taxon>
        <taxon>Spiralia</taxon>
        <taxon>Lophotrochozoa</taxon>
        <taxon>Annelida</taxon>
        <taxon>Polychaeta</taxon>
        <taxon>Sedentaria</taxon>
        <taxon>Canalipalpata</taxon>
        <taxon>Terebellida</taxon>
        <taxon>Terebelliformia</taxon>
        <taxon>Alvinellidae</taxon>
        <taxon>Paralvinella</taxon>
    </lineage>
</organism>
<reference evidence="1" key="1">
    <citation type="journal article" date="2023" name="Mol. Biol. Evol.">
        <title>Third-Generation Sequencing Reveals the Adaptive Role of the Epigenome in Three Deep-Sea Polychaetes.</title>
        <authorList>
            <person name="Perez M."/>
            <person name="Aroh O."/>
            <person name="Sun Y."/>
            <person name="Lan Y."/>
            <person name="Juniper S.K."/>
            <person name="Young C.R."/>
            <person name="Angers B."/>
            <person name="Qian P.Y."/>
        </authorList>
    </citation>
    <scope>NUCLEOTIDE SEQUENCE</scope>
    <source>
        <strain evidence="1">P08H-3</strain>
    </source>
</reference>